<name>A0AA97FB64_9EURY</name>
<evidence type="ECO:0000313" key="1">
    <source>
        <dbReference type="EMBL" id="WOF15672.1"/>
    </source>
</evidence>
<accession>A0AA97FB64</accession>
<protein>
    <submittedName>
        <fullName evidence="1">Uncharacterized protein</fullName>
    </submittedName>
</protein>
<dbReference type="EMBL" id="CP043875">
    <property type="protein sequence ID" value="WOF15672.1"/>
    <property type="molecule type" value="Genomic_DNA"/>
</dbReference>
<organism evidence="1 2">
    <name type="scientific">Methanochimaera problematica</name>
    <dbReference type="NCBI Taxonomy" id="2609417"/>
    <lineage>
        <taxon>Archaea</taxon>
        <taxon>Methanobacteriati</taxon>
        <taxon>Methanobacteriota</taxon>
        <taxon>Stenosarchaea group</taxon>
        <taxon>Methanomicrobia</taxon>
        <taxon>Methanomicrobiales</taxon>
        <taxon>Methanomicrobiaceae</taxon>
        <taxon>Methanochimaera</taxon>
    </lineage>
</organism>
<dbReference type="KEGG" id="mefw:F1737_02705"/>
<evidence type="ECO:0000313" key="2">
    <source>
        <dbReference type="Proteomes" id="UP001301797"/>
    </source>
</evidence>
<keyword evidence="2" id="KW-1185">Reference proteome</keyword>
<dbReference type="AlphaFoldDB" id="A0AA97FB64"/>
<sequence length="180" mass="19634">MKKTAFFMAVLIIGLILTAGCTGTEEAKLPVPTIDEEITPEKTTIPTEEPYEVTEPVLIIGDDIYSTKITVNAKDSGNNALIVSVNYDSTNQMGTTGTGSDLRATVFAYNYRDVEKSFNPKTRQDVIDAGIPYRTVGTTLYPNNKKTVGAELPTESLQGSLTLDKPYNYGAIIEKQGERN</sequence>
<reference evidence="1 2" key="1">
    <citation type="submission" date="2019-09" db="EMBL/GenBank/DDBJ databases">
        <title>The complete genome of Methanoplanus sp. FWC-SCC4.</title>
        <authorList>
            <person name="Chen S.-C."/>
            <person name="Zhou Y.-Z."/>
            <person name="Lai M.-C."/>
        </authorList>
    </citation>
    <scope>NUCLEOTIDE SEQUENCE [LARGE SCALE GENOMIC DNA]</scope>
    <source>
        <strain evidence="1 2">FWC-SCC4</strain>
    </source>
</reference>
<dbReference type="PROSITE" id="PS51257">
    <property type="entry name" value="PROKAR_LIPOPROTEIN"/>
    <property type="match status" value="1"/>
</dbReference>
<gene>
    <name evidence="1" type="ORF">F1737_02705</name>
</gene>
<dbReference type="Proteomes" id="UP001301797">
    <property type="component" value="Chromosome"/>
</dbReference>
<proteinExistence type="predicted"/>